<dbReference type="Proteomes" id="UP001174909">
    <property type="component" value="Unassembled WGS sequence"/>
</dbReference>
<evidence type="ECO:0000313" key="3">
    <source>
        <dbReference type="EMBL" id="CAI8016798.1"/>
    </source>
</evidence>
<sequence length="181" mass="19347">RCYVQLVSSEVEGGFQEGGCVEGEGEGVHGFPGLLPVTYTVLVYGLAAGGGVDSSGEPDYITVATVHDPQPSNQPSPTDKMTRPLVIPNGSTPWCAEGISVGVCIGAITTCILFVMGIIVVKVLMIHRERRKVAKSSAASSKHVAMEKNMAYELHKPQPQRKGHTGPQQYCQPPNPIYEDL</sequence>
<protein>
    <submittedName>
        <fullName evidence="3">Uncharacterized protein</fullName>
    </submittedName>
</protein>
<comment type="caution">
    <text evidence="3">The sequence shown here is derived from an EMBL/GenBank/DDBJ whole genome shotgun (WGS) entry which is preliminary data.</text>
</comment>
<evidence type="ECO:0000256" key="2">
    <source>
        <dbReference type="SAM" id="Phobius"/>
    </source>
</evidence>
<name>A0AA35RS88_GEOBA</name>
<feature type="region of interest" description="Disordered" evidence="1">
    <location>
        <begin position="148"/>
        <end position="181"/>
    </location>
</feature>
<keyword evidence="2" id="KW-0472">Membrane</keyword>
<dbReference type="AlphaFoldDB" id="A0AA35RS88"/>
<keyword evidence="2" id="KW-0812">Transmembrane</keyword>
<keyword evidence="2" id="KW-1133">Transmembrane helix</keyword>
<keyword evidence="4" id="KW-1185">Reference proteome</keyword>
<reference evidence="3" key="1">
    <citation type="submission" date="2023-03" db="EMBL/GenBank/DDBJ databases">
        <authorList>
            <person name="Steffen K."/>
            <person name="Cardenas P."/>
        </authorList>
    </citation>
    <scope>NUCLEOTIDE SEQUENCE</scope>
</reference>
<evidence type="ECO:0000313" key="4">
    <source>
        <dbReference type="Proteomes" id="UP001174909"/>
    </source>
</evidence>
<accession>A0AA35RS88</accession>
<evidence type="ECO:0000256" key="1">
    <source>
        <dbReference type="SAM" id="MobiDB-lite"/>
    </source>
</evidence>
<gene>
    <name evidence="3" type="ORF">GBAR_LOCUS10291</name>
</gene>
<dbReference type="EMBL" id="CASHTH010001566">
    <property type="protein sequence ID" value="CAI8016798.1"/>
    <property type="molecule type" value="Genomic_DNA"/>
</dbReference>
<organism evidence="3 4">
    <name type="scientific">Geodia barretti</name>
    <name type="common">Barrett's horny sponge</name>
    <dbReference type="NCBI Taxonomy" id="519541"/>
    <lineage>
        <taxon>Eukaryota</taxon>
        <taxon>Metazoa</taxon>
        <taxon>Porifera</taxon>
        <taxon>Demospongiae</taxon>
        <taxon>Heteroscleromorpha</taxon>
        <taxon>Tetractinellida</taxon>
        <taxon>Astrophorina</taxon>
        <taxon>Geodiidae</taxon>
        <taxon>Geodia</taxon>
    </lineage>
</organism>
<feature type="non-terminal residue" evidence="3">
    <location>
        <position position="1"/>
    </location>
</feature>
<proteinExistence type="predicted"/>
<feature type="transmembrane region" description="Helical" evidence="2">
    <location>
        <begin position="99"/>
        <end position="125"/>
    </location>
</feature>